<sequence>SGVPSPPSLAPAAPPEPDPDGGKALRSPSSTEPADDAMGAVLVEDSPGGRPSPVSGGCRSLSNGDSEALPITTIGRFSVINTKDDVTLKTQSNRYSAPPDFYPDGAPAGQEHSAAPMDCPLQSSDSEEENALAGPGSPVPAGQTRLESSGADFMKKAVAFLRRSGRGSSTQSSDSPARHDAPSVPVSSLHSHSSYMSSDNDSEFEDADMKKELHRLREKHMKEISELQALQRGEIELLYKKLGKPLPPAIGFLHTAPPTGRRRRASKHKLKAGKLLNPVVQQLKNISANPSECGQGPWEPDPRWPVWGLVFAVDLV</sequence>
<feature type="region of interest" description="Disordered" evidence="1">
    <location>
        <begin position="1"/>
        <end position="68"/>
    </location>
</feature>
<dbReference type="GeneTree" id="ENSGT00940000157161"/>
<dbReference type="Ensembl" id="ENSPKIT00000013279.1">
    <property type="protein sequence ID" value="ENSPKIP00000032414.1"/>
    <property type="gene ID" value="ENSPKIG00000012509.1"/>
</dbReference>
<dbReference type="Proteomes" id="UP000261540">
    <property type="component" value="Unplaced"/>
</dbReference>
<evidence type="ECO:0000313" key="2">
    <source>
        <dbReference type="Ensembl" id="ENSPKIP00000032414.1"/>
    </source>
</evidence>
<organism evidence="2 3">
    <name type="scientific">Paramormyrops kingsleyae</name>
    <dbReference type="NCBI Taxonomy" id="1676925"/>
    <lineage>
        <taxon>Eukaryota</taxon>
        <taxon>Metazoa</taxon>
        <taxon>Chordata</taxon>
        <taxon>Craniata</taxon>
        <taxon>Vertebrata</taxon>
        <taxon>Euteleostomi</taxon>
        <taxon>Actinopterygii</taxon>
        <taxon>Neopterygii</taxon>
        <taxon>Teleostei</taxon>
        <taxon>Osteoglossocephala</taxon>
        <taxon>Osteoglossomorpha</taxon>
        <taxon>Osteoglossiformes</taxon>
        <taxon>Mormyridae</taxon>
        <taxon>Paramormyrops</taxon>
    </lineage>
</organism>
<proteinExistence type="predicted"/>
<keyword evidence="3" id="KW-1185">Reference proteome</keyword>
<dbReference type="AlphaFoldDB" id="A0A3B3SNT3"/>
<evidence type="ECO:0000313" key="3">
    <source>
        <dbReference type="Proteomes" id="UP000261540"/>
    </source>
</evidence>
<reference evidence="2" key="2">
    <citation type="submission" date="2025-09" db="UniProtKB">
        <authorList>
            <consortium name="Ensembl"/>
        </authorList>
    </citation>
    <scope>IDENTIFICATION</scope>
</reference>
<feature type="compositionally biased region" description="Pro residues" evidence="1">
    <location>
        <begin position="1"/>
        <end position="16"/>
    </location>
</feature>
<name>A0A3B3SNT3_9TELE</name>
<feature type="compositionally biased region" description="Low complexity" evidence="1">
    <location>
        <begin position="46"/>
        <end position="60"/>
    </location>
</feature>
<feature type="region of interest" description="Disordered" evidence="1">
    <location>
        <begin position="90"/>
        <end position="207"/>
    </location>
</feature>
<dbReference type="STRING" id="1676925.ENSPKIP00000032414"/>
<evidence type="ECO:0008006" key="4">
    <source>
        <dbReference type="Google" id="ProtNLM"/>
    </source>
</evidence>
<reference evidence="2" key="1">
    <citation type="submission" date="2025-08" db="UniProtKB">
        <authorList>
            <consortium name="Ensembl"/>
        </authorList>
    </citation>
    <scope>IDENTIFICATION</scope>
</reference>
<evidence type="ECO:0000256" key="1">
    <source>
        <dbReference type="SAM" id="MobiDB-lite"/>
    </source>
</evidence>
<protein>
    <recommendedName>
        <fullName evidence="4">WNK lysine deficient protein kinase 2</fullName>
    </recommendedName>
</protein>
<accession>A0A3B3SNT3</accession>
<feature type="compositionally biased region" description="Low complexity" evidence="1">
    <location>
        <begin position="182"/>
        <end position="199"/>
    </location>
</feature>
<feature type="compositionally biased region" description="Low complexity" evidence="1">
    <location>
        <begin position="166"/>
        <end position="175"/>
    </location>
</feature>